<gene>
    <name evidence="1" type="ORF">A0O34_15835</name>
</gene>
<evidence type="ECO:0000313" key="2">
    <source>
        <dbReference type="Proteomes" id="UP000077824"/>
    </source>
</evidence>
<name>A0A172XXZ5_9FLAO</name>
<organism evidence="1 2">
    <name type="scientific">Chryseobacterium glaciei</name>
    <dbReference type="NCBI Taxonomy" id="1685010"/>
    <lineage>
        <taxon>Bacteria</taxon>
        <taxon>Pseudomonadati</taxon>
        <taxon>Bacteroidota</taxon>
        <taxon>Flavobacteriia</taxon>
        <taxon>Flavobacteriales</taxon>
        <taxon>Weeksellaceae</taxon>
        <taxon>Chryseobacterium group</taxon>
        <taxon>Chryseobacterium</taxon>
    </lineage>
</organism>
<dbReference type="Proteomes" id="UP000077824">
    <property type="component" value="Chromosome"/>
</dbReference>
<dbReference type="AlphaFoldDB" id="A0A172XXZ5"/>
<accession>A0A172XXZ5</accession>
<keyword evidence="2" id="KW-1185">Reference proteome</keyword>
<sequence length="97" mass="10766">MLAGAVTVSILILILSGFVVVTVESVVDVEDCILLVSTAAESELLDDIDDSLVPQLTAINPKPKLNNKNFFIIFILWCMSKYSITIPKWGHELLKYQ</sequence>
<proteinExistence type="predicted"/>
<evidence type="ECO:0000313" key="1">
    <source>
        <dbReference type="EMBL" id="ANF51889.1"/>
    </source>
</evidence>
<dbReference type="EMBL" id="CP015199">
    <property type="protein sequence ID" value="ANF51889.1"/>
    <property type="molecule type" value="Genomic_DNA"/>
</dbReference>
<reference evidence="1 2" key="1">
    <citation type="submission" date="2016-04" db="EMBL/GenBank/DDBJ databases">
        <title>Complete Genome Sequence of Chryseobacterium sp. IHBB 10212.</title>
        <authorList>
            <person name="Pal M."/>
            <person name="Swarnkar M.K."/>
            <person name="Kaushal K."/>
            <person name="Chhibber S."/>
            <person name="Singh A.K."/>
            <person name="Gulati A."/>
        </authorList>
    </citation>
    <scope>NUCLEOTIDE SEQUENCE [LARGE SCALE GENOMIC DNA]</scope>
    <source>
        <strain evidence="1 2">IHBB 10212</strain>
    </source>
</reference>
<protein>
    <submittedName>
        <fullName evidence="1">Uncharacterized protein</fullName>
    </submittedName>
</protein>
<dbReference type="KEGG" id="chh:A0O34_15835"/>